<dbReference type="InterPro" id="IPR044926">
    <property type="entry name" value="RGS_subdomain_2"/>
</dbReference>
<feature type="transmembrane region" description="Helical" evidence="1">
    <location>
        <begin position="22"/>
        <end position="44"/>
    </location>
</feature>
<dbReference type="Gene3D" id="1.10.167.10">
    <property type="entry name" value="Regulator of G-protein Signalling 4, domain 2"/>
    <property type="match status" value="1"/>
</dbReference>
<evidence type="ECO:0000313" key="4">
    <source>
        <dbReference type="Proteomes" id="UP000700596"/>
    </source>
</evidence>
<proteinExistence type="predicted"/>
<keyword evidence="1" id="KW-1133">Transmembrane helix</keyword>
<comment type="caution">
    <text evidence="3">The sequence shown here is derived from an EMBL/GenBank/DDBJ whole genome shotgun (WGS) entry which is preliminary data.</text>
</comment>
<feature type="transmembrane region" description="Helical" evidence="1">
    <location>
        <begin position="214"/>
        <end position="233"/>
    </location>
</feature>
<feature type="transmembrane region" description="Helical" evidence="1">
    <location>
        <begin position="280"/>
        <end position="301"/>
    </location>
</feature>
<dbReference type="Proteomes" id="UP000700596">
    <property type="component" value="Unassembled WGS sequence"/>
</dbReference>
<dbReference type="PROSITE" id="PS50132">
    <property type="entry name" value="RGS"/>
    <property type="match status" value="1"/>
</dbReference>
<evidence type="ECO:0000259" key="2">
    <source>
        <dbReference type="PROSITE" id="PS50132"/>
    </source>
</evidence>
<gene>
    <name evidence="3" type="ORF">B0J11DRAFT_618537</name>
</gene>
<protein>
    <recommendedName>
        <fullName evidence="2">RGS domain-containing protein</fullName>
    </recommendedName>
</protein>
<organism evidence="3 4">
    <name type="scientific">Dendryphion nanum</name>
    <dbReference type="NCBI Taxonomy" id="256645"/>
    <lineage>
        <taxon>Eukaryota</taxon>
        <taxon>Fungi</taxon>
        <taxon>Dikarya</taxon>
        <taxon>Ascomycota</taxon>
        <taxon>Pezizomycotina</taxon>
        <taxon>Dothideomycetes</taxon>
        <taxon>Pleosporomycetidae</taxon>
        <taxon>Pleosporales</taxon>
        <taxon>Torulaceae</taxon>
        <taxon>Dendryphion</taxon>
    </lineage>
</organism>
<keyword evidence="1" id="KW-0812">Transmembrane</keyword>
<keyword evidence="1" id="KW-0472">Membrane</keyword>
<accession>A0A9P9ICV9</accession>
<evidence type="ECO:0000256" key="1">
    <source>
        <dbReference type="SAM" id="Phobius"/>
    </source>
</evidence>
<feature type="transmembrane region" description="Helical" evidence="1">
    <location>
        <begin position="56"/>
        <end position="74"/>
    </location>
</feature>
<name>A0A9P9ICV9_9PLEO</name>
<dbReference type="SUPFAM" id="SSF48097">
    <property type="entry name" value="Regulator of G-protein signaling, RGS"/>
    <property type="match status" value="1"/>
</dbReference>
<dbReference type="InterPro" id="IPR016137">
    <property type="entry name" value="RGS"/>
</dbReference>
<feature type="transmembrane region" description="Helical" evidence="1">
    <location>
        <begin position="156"/>
        <end position="177"/>
    </location>
</feature>
<sequence>MDISTLTIYNLPASPPNWDKVGVFYISYAAIWTTVVLAGMAFCLHNRHLPILRIRGLPLSFGSVFFLHLYWIMAQITYPIGRTLPLVIAYDVQYFVMGMWLPLGIALFHAANLRFLRVAKLQKQFTHPDARRKRGCDGEKTSWFCKIRNMEYTQKVLSFIVTGMVIQCILCIGMWLACKKYHPSFGIPGTEIRGATLPEQLIDLGRGWEWWPSVLWQLIWTWMVAPVLIWRAWGINDTMGWRTQTIGACLSGLHATPMFLIASYVPVFNKINVYFTPSQWIHLNTMFIEIFTVFVPVFQVIKLRYLRKQVTINEHWETDSQAVPTHTSDPSGRKGSAIELIEKNKMLEYITEHNGDRLLTMNALNRVLDEHPVPLQEFSAHHDFSGENIAFLTRVSKLKTSITPKSTKSQDLDIYNEALNIYINFISPRTADFPLNLSSRSLKALESIFEASATSVCGGPTVDPALPFLTEVLSGRQGSQKSDSSGSTLHSRYTGDIPGLFHPGVFDEAQSHIKSLVLTNTWPKFVREMQMRQRRESEDSDGSGFTDSSDATIVSRITMFIRRLA</sequence>
<evidence type="ECO:0000313" key="3">
    <source>
        <dbReference type="EMBL" id="KAH7116176.1"/>
    </source>
</evidence>
<reference evidence="3" key="1">
    <citation type="journal article" date="2021" name="Nat. Commun.">
        <title>Genetic determinants of endophytism in the Arabidopsis root mycobiome.</title>
        <authorList>
            <person name="Mesny F."/>
            <person name="Miyauchi S."/>
            <person name="Thiergart T."/>
            <person name="Pickel B."/>
            <person name="Atanasova L."/>
            <person name="Karlsson M."/>
            <person name="Huettel B."/>
            <person name="Barry K.W."/>
            <person name="Haridas S."/>
            <person name="Chen C."/>
            <person name="Bauer D."/>
            <person name="Andreopoulos W."/>
            <person name="Pangilinan J."/>
            <person name="LaButti K."/>
            <person name="Riley R."/>
            <person name="Lipzen A."/>
            <person name="Clum A."/>
            <person name="Drula E."/>
            <person name="Henrissat B."/>
            <person name="Kohler A."/>
            <person name="Grigoriev I.V."/>
            <person name="Martin F.M."/>
            <person name="Hacquard S."/>
        </authorList>
    </citation>
    <scope>NUCLEOTIDE SEQUENCE</scope>
    <source>
        <strain evidence="3">MPI-CAGE-CH-0243</strain>
    </source>
</reference>
<feature type="transmembrane region" description="Helical" evidence="1">
    <location>
        <begin position="245"/>
        <end position="268"/>
    </location>
</feature>
<dbReference type="AlphaFoldDB" id="A0A9P9ICV9"/>
<keyword evidence="4" id="KW-1185">Reference proteome</keyword>
<dbReference type="OrthoDB" id="5313079at2759"/>
<feature type="domain" description="RGS" evidence="2">
    <location>
        <begin position="375"/>
        <end position="527"/>
    </location>
</feature>
<dbReference type="InterPro" id="IPR036305">
    <property type="entry name" value="RGS_sf"/>
</dbReference>
<feature type="transmembrane region" description="Helical" evidence="1">
    <location>
        <begin position="94"/>
        <end position="113"/>
    </location>
</feature>
<dbReference type="EMBL" id="JAGMWT010000015">
    <property type="protein sequence ID" value="KAH7116176.1"/>
    <property type="molecule type" value="Genomic_DNA"/>
</dbReference>